<dbReference type="OrthoDB" id="69313at2"/>
<gene>
    <name evidence="3" type="ORF">DO021_01535</name>
    <name evidence="2" type="ORF">EYB58_11605</name>
</gene>
<evidence type="ECO:0000313" key="4">
    <source>
        <dbReference type="Proteomes" id="UP000248798"/>
    </source>
</evidence>
<accession>A0A328FKL0</accession>
<proteinExistence type="predicted"/>
<evidence type="ECO:0000313" key="3">
    <source>
        <dbReference type="EMBL" id="RAM03763.1"/>
    </source>
</evidence>
<organism evidence="3 4">
    <name type="scientific">Desulfobacter hydrogenophilus</name>
    <dbReference type="NCBI Taxonomy" id="2291"/>
    <lineage>
        <taxon>Bacteria</taxon>
        <taxon>Pseudomonadati</taxon>
        <taxon>Thermodesulfobacteriota</taxon>
        <taxon>Desulfobacteria</taxon>
        <taxon>Desulfobacterales</taxon>
        <taxon>Desulfobacteraceae</taxon>
        <taxon>Desulfobacter</taxon>
    </lineage>
</organism>
<evidence type="ECO:0000313" key="5">
    <source>
        <dbReference type="Proteomes" id="UP000293902"/>
    </source>
</evidence>
<dbReference type="AlphaFoldDB" id="A0A328FKL0"/>
<reference evidence="3 4" key="1">
    <citation type="submission" date="2018-06" db="EMBL/GenBank/DDBJ databases">
        <title>Complete Genome Sequence of Desulfobacter hydrogenophilus (DSM3380).</title>
        <authorList>
            <person name="Marietou A."/>
            <person name="Schreiber L."/>
            <person name="Marshall I."/>
            <person name="Jorgensen B."/>
        </authorList>
    </citation>
    <scope>NUCLEOTIDE SEQUENCE [LARGE SCALE GENOMIC DNA]</scope>
    <source>
        <strain evidence="3 4">DSM 3380</strain>
    </source>
</reference>
<feature type="domain" description="CobQ/CobB/MinD/ParA nucleotide binding" evidence="1">
    <location>
        <begin position="6"/>
        <end position="91"/>
    </location>
</feature>
<dbReference type="Pfam" id="PF01656">
    <property type="entry name" value="CbiA"/>
    <property type="match status" value="1"/>
</dbReference>
<evidence type="ECO:0000259" key="1">
    <source>
        <dbReference type="Pfam" id="PF01656"/>
    </source>
</evidence>
<reference evidence="2 5" key="2">
    <citation type="submission" date="2019-02" db="EMBL/GenBank/DDBJ databases">
        <title>Complete genome sequence of Desulfobacter hydrogenophilus AcRS1.</title>
        <authorList>
            <person name="Marietou A."/>
            <person name="Lund M.B."/>
            <person name="Marshall I.P.G."/>
            <person name="Schreiber L."/>
            <person name="Jorgensen B."/>
        </authorList>
    </citation>
    <scope>NUCLEOTIDE SEQUENCE [LARGE SCALE GENOMIC DNA]</scope>
    <source>
        <strain evidence="2 5">AcRS1</strain>
    </source>
</reference>
<name>A0A328FKL0_9BACT</name>
<dbReference type="Proteomes" id="UP000293902">
    <property type="component" value="Chromosome"/>
</dbReference>
<dbReference type="RefSeq" id="WP_111953042.1">
    <property type="nucleotide sequence ID" value="NZ_CP036313.1"/>
</dbReference>
<dbReference type="Proteomes" id="UP000248798">
    <property type="component" value="Unassembled WGS sequence"/>
</dbReference>
<dbReference type="InterPro" id="IPR002586">
    <property type="entry name" value="CobQ/CobB/MinD/ParA_Nub-bd_dom"/>
</dbReference>
<dbReference type="EMBL" id="QLNI01000002">
    <property type="protein sequence ID" value="RAM03763.1"/>
    <property type="molecule type" value="Genomic_DNA"/>
</dbReference>
<protein>
    <submittedName>
        <fullName evidence="3">Conjugal transfer protein TraL</fullName>
    </submittedName>
</protein>
<keyword evidence="5" id="KW-1185">Reference proteome</keyword>
<dbReference type="SUPFAM" id="SSF52540">
    <property type="entry name" value="P-loop containing nucleoside triphosphate hydrolases"/>
    <property type="match status" value="1"/>
</dbReference>
<dbReference type="EMBL" id="CP036313">
    <property type="protein sequence ID" value="QBH13513.1"/>
    <property type="molecule type" value="Genomic_DNA"/>
</dbReference>
<dbReference type="InterPro" id="IPR027417">
    <property type="entry name" value="P-loop_NTPase"/>
</dbReference>
<dbReference type="Gene3D" id="3.40.50.300">
    <property type="entry name" value="P-loop containing nucleotide triphosphate hydrolases"/>
    <property type="match status" value="1"/>
</dbReference>
<sequence length="245" mass="26938">MAAINMILQGKGGVGKSFTASLLSQYLLDRDQLVGCFDADPVNATLTAYASLKATKIEIMEGDSINSRLFDTMIEKLLQLPDKAFAVIDSGASTFVPLAAYMSENNVADFLKDSGHNLTLHTLITGGQAEGDTIQGLASLMEGFPDTPITVWVNPFFGQIEFKNHKLEKANRDQGGTTIILPTYKKETFGYDLELMLKSRLTFAQAINSGKFNVMAKQRLKIARDEIWSIMDESGLIIDAQEQQE</sequence>
<evidence type="ECO:0000313" key="2">
    <source>
        <dbReference type="EMBL" id="QBH13513.1"/>
    </source>
</evidence>